<dbReference type="InterPro" id="IPR020846">
    <property type="entry name" value="MFS_dom"/>
</dbReference>
<dbReference type="Gene3D" id="1.20.1720.10">
    <property type="entry name" value="Multidrug resistance protein D"/>
    <property type="match status" value="1"/>
</dbReference>
<evidence type="ECO:0000313" key="9">
    <source>
        <dbReference type="Proteomes" id="UP001499854"/>
    </source>
</evidence>
<dbReference type="PANTHER" id="PTHR42718">
    <property type="entry name" value="MAJOR FACILITATOR SUPERFAMILY MULTIDRUG TRANSPORTER MFSC"/>
    <property type="match status" value="1"/>
</dbReference>
<dbReference type="Proteomes" id="UP001499854">
    <property type="component" value="Unassembled WGS sequence"/>
</dbReference>
<comment type="subcellular location">
    <subcellularLocation>
        <location evidence="1">Cell membrane</location>
        <topology evidence="1">Multi-pass membrane protein</topology>
    </subcellularLocation>
</comment>
<dbReference type="SUPFAM" id="SSF103473">
    <property type="entry name" value="MFS general substrate transporter"/>
    <property type="match status" value="1"/>
</dbReference>
<evidence type="ECO:0000313" key="8">
    <source>
        <dbReference type="EMBL" id="GAA1950381.1"/>
    </source>
</evidence>
<dbReference type="PANTHER" id="PTHR42718:SF42">
    <property type="entry name" value="EXPORT PROTEIN"/>
    <property type="match status" value="1"/>
</dbReference>
<dbReference type="PROSITE" id="PS50850">
    <property type="entry name" value="MFS"/>
    <property type="match status" value="1"/>
</dbReference>
<feature type="transmembrane region" description="Helical" evidence="6">
    <location>
        <begin position="304"/>
        <end position="324"/>
    </location>
</feature>
<organism evidence="8 9">
    <name type="scientific">Catenulispora subtropica</name>
    <dbReference type="NCBI Taxonomy" id="450798"/>
    <lineage>
        <taxon>Bacteria</taxon>
        <taxon>Bacillati</taxon>
        <taxon>Actinomycetota</taxon>
        <taxon>Actinomycetes</taxon>
        <taxon>Catenulisporales</taxon>
        <taxon>Catenulisporaceae</taxon>
        <taxon>Catenulispora</taxon>
    </lineage>
</organism>
<sequence>MSESPPNGGRQRLVLAVLIFAQVLIWIDGTALTTVYETLADPVRGLGATPGQLQWAAGSYTLVLATATFTGGALGDRFGHRNTLLAGMALFGLASVGAAYSQDTGQLIGARAVMGLGAALLIPATLAAVSFTFEPARRPGAFGILGSFAGVGIAAGPVLAGLMLARFWWGSVFLINVPVVALGLVAIARTVPNFRPPARRGLDFPGLVLSTAGLGLLSYGLIRAGQDGTLGEAAVWGPIAAGITLTAAFLVVELRREHPSFDPRLFRRLQFATGNIALSMVFLALSAAGYYFAFYLQGVRGYSALHAALLGIPGALGVVVGAPIAARLARRTSVRLVAGTTLVAATGTMLVYSRFGLHTSIPFYVGLSIVQAAAIGMTIAPLTGAVLSSLPLENAGSGSAVNATMRQTGSVLGIALGGTVLSIVYRRAVHGAAAGLPAPLKQQAETSAELARNVARRHGPVGLAHQANLAFVHAMHVGLVWAAAAIAVGAVMVVGGFRVAKAAAGTTTHPAGPTAHPADTPTRPAGTGGTGAATPSPPAAPQPASVPLHAVPSGPPQPRSPAAETVPAAPLRSTGSQD</sequence>
<feature type="region of interest" description="Disordered" evidence="5">
    <location>
        <begin position="506"/>
        <end position="578"/>
    </location>
</feature>
<feature type="transmembrane region" description="Helical" evidence="6">
    <location>
        <begin position="140"/>
        <end position="162"/>
    </location>
</feature>
<dbReference type="PRINTS" id="PR01036">
    <property type="entry name" value="TCRTETB"/>
</dbReference>
<feature type="transmembrane region" description="Helical" evidence="6">
    <location>
        <begin position="361"/>
        <end position="387"/>
    </location>
</feature>
<feature type="transmembrane region" description="Helical" evidence="6">
    <location>
        <begin position="112"/>
        <end position="133"/>
    </location>
</feature>
<dbReference type="Gene3D" id="1.20.1250.20">
    <property type="entry name" value="MFS general substrate transporter like domains"/>
    <property type="match status" value="1"/>
</dbReference>
<proteinExistence type="predicted"/>
<feature type="compositionally biased region" description="Low complexity" evidence="5">
    <location>
        <begin position="506"/>
        <end position="525"/>
    </location>
</feature>
<feature type="transmembrane region" description="Helical" evidence="6">
    <location>
        <begin position="479"/>
        <end position="500"/>
    </location>
</feature>
<feature type="transmembrane region" description="Helical" evidence="6">
    <location>
        <begin position="272"/>
        <end position="292"/>
    </location>
</feature>
<dbReference type="InterPro" id="IPR036259">
    <property type="entry name" value="MFS_trans_sf"/>
</dbReference>
<keyword evidence="9" id="KW-1185">Reference proteome</keyword>
<feature type="transmembrane region" description="Helical" evidence="6">
    <location>
        <begin position="234"/>
        <end position="252"/>
    </location>
</feature>
<dbReference type="EMBL" id="BAAAQM010000001">
    <property type="protein sequence ID" value="GAA1950381.1"/>
    <property type="molecule type" value="Genomic_DNA"/>
</dbReference>
<evidence type="ECO:0000256" key="2">
    <source>
        <dbReference type="ARBA" id="ARBA00022692"/>
    </source>
</evidence>
<keyword evidence="3 6" id="KW-1133">Transmembrane helix</keyword>
<feature type="transmembrane region" description="Helical" evidence="6">
    <location>
        <begin position="202"/>
        <end position="222"/>
    </location>
</feature>
<dbReference type="Pfam" id="PF07690">
    <property type="entry name" value="MFS_1"/>
    <property type="match status" value="1"/>
</dbReference>
<name>A0ABN2QEK6_9ACTN</name>
<keyword evidence="4 6" id="KW-0472">Membrane</keyword>
<evidence type="ECO:0000259" key="7">
    <source>
        <dbReference type="PROSITE" id="PS50850"/>
    </source>
</evidence>
<dbReference type="InterPro" id="IPR011701">
    <property type="entry name" value="MFS"/>
</dbReference>
<evidence type="ECO:0000256" key="1">
    <source>
        <dbReference type="ARBA" id="ARBA00004651"/>
    </source>
</evidence>
<accession>A0ABN2QEK6</accession>
<protein>
    <submittedName>
        <fullName evidence="8">MFS transporter</fullName>
    </submittedName>
</protein>
<comment type="caution">
    <text evidence="8">The sequence shown here is derived from an EMBL/GenBank/DDBJ whole genome shotgun (WGS) entry which is preliminary data.</text>
</comment>
<feature type="transmembrane region" description="Helical" evidence="6">
    <location>
        <begin position="12"/>
        <end position="35"/>
    </location>
</feature>
<feature type="transmembrane region" description="Helical" evidence="6">
    <location>
        <begin position="55"/>
        <end position="75"/>
    </location>
</feature>
<feature type="transmembrane region" description="Helical" evidence="6">
    <location>
        <begin position="408"/>
        <end position="425"/>
    </location>
</feature>
<feature type="domain" description="Major facilitator superfamily (MFS) profile" evidence="7">
    <location>
        <begin position="14"/>
        <end position="501"/>
    </location>
</feature>
<evidence type="ECO:0000256" key="4">
    <source>
        <dbReference type="ARBA" id="ARBA00023136"/>
    </source>
</evidence>
<evidence type="ECO:0000256" key="5">
    <source>
        <dbReference type="SAM" id="MobiDB-lite"/>
    </source>
</evidence>
<feature type="transmembrane region" description="Helical" evidence="6">
    <location>
        <begin position="336"/>
        <end position="355"/>
    </location>
</feature>
<reference evidence="8 9" key="1">
    <citation type="journal article" date="2019" name="Int. J. Syst. Evol. Microbiol.">
        <title>The Global Catalogue of Microorganisms (GCM) 10K type strain sequencing project: providing services to taxonomists for standard genome sequencing and annotation.</title>
        <authorList>
            <consortium name="The Broad Institute Genomics Platform"/>
            <consortium name="The Broad Institute Genome Sequencing Center for Infectious Disease"/>
            <person name="Wu L."/>
            <person name="Ma J."/>
        </authorList>
    </citation>
    <scope>NUCLEOTIDE SEQUENCE [LARGE SCALE GENOMIC DNA]</scope>
    <source>
        <strain evidence="8 9">JCM 16013</strain>
    </source>
</reference>
<evidence type="ECO:0000256" key="6">
    <source>
        <dbReference type="SAM" id="Phobius"/>
    </source>
</evidence>
<dbReference type="CDD" id="cd17321">
    <property type="entry name" value="MFS_MMR_MDR_like"/>
    <property type="match status" value="1"/>
</dbReference>
<gene>
    <name evidence="8" type="ORF">GCM10009838_01900</name>
</gene>
<feature type="transmembrane region" description="Helical" evidence="6">
    <location>
        <begin position="168"/>
        <end position="190"/>
    </location>
</feature>
<feature type="transmembrane region" description="Helical" evidence="6">
    <location>
        <begin position="82"/>
        <end position="100"/>
    </location>
</feature>
<keyword evidence="2 6" id="KW-0812">Transmembrane</keyword>
<evidence type="ECO:0000256" key="3">
    <source>
        <dbReference type="ARBA" id="ARBA00022989"/>
    </source>
</evidence>